<feature type="compositionally biased region" description="Low complexity" evidence="1">
    <location>
        <begin position="178"/>
        <end position="188"/>
    </location>
</feature>
<dbReference type="OrthoDB" id="10330720at2759"/>
<feature type="chain" id="PRO_5035468848" evidence="2">
    <location>
        <begin position="21"/>
        <end position="249"/>
    </location>
</feature>
<feature type="region of interest" description="Disordered" evidence="1">
    <location>
        <begin position="152"/>
        <end position="190"/>
    </location>
</feature>
<keyword evidence="2" id="KW-0732">Signal</keyword>
<feature type="signal peptide" evidence="2">
    <location>
        <begin position="1"/>
        <end position="20"/>
    </location>
</feature>
<comment type="caution">
    <text evidence="3">The sequence shown here is derived from an EMBL/GenBank/DDBJ whole genome shotgun (WGS) entry which is preliminary data.</text>
</comment>
<keyword evidence="4" id="KW-1185">Reference proteome</keyword>
<evidence type="ECO:0000313" key="3">
    <source>
        <dbReference type="EMBL" id="KAG8624352.1"/>
    </source>
</evidence>
<evidence type="ECO:0000313" key="4">
    <source>
        <dbReference type="Proteomes" id="UP000809789"/>
    </source>
</evidence>
<reference evidence="3" key="1">
    <citation type="submission" date="2021-07" db="EMBL/GenBank/DDBJ databases">
        <title>Elsinoe batatas strain:CRI-CJ2 Genome sequencing and assembly.</title>
        <authorList>
            <person name="Huang L."/>
        </authorList>
    </citation>
    <scope>NUCLEOTIDE SEQUENCE</scope>
    <source>
        <strain evidence="3">CRI-CJ2</strain>
    </source>
</reference>
<name>A0A8K0KW21_9PEZI</name>
<dbReference type="Proteomes" id="UP000809789">
    <property type="component" value="Unassembled WGS sequence"/>
</dbReference>
<proteinExistence type="predicted"/>
<evidence type="ECO:0000256" key="1">
    <source>
        <dbReference type="SAM" id="MobiDB-lite"/>
    </source>
</evidence>
<dbReference type="AlphaFoldDB" id="A0A8K0KW21"/>
<accession>A0A8K0KW21</accession>
<dbReference type="EMBL" id="JAESVG020000009">
    <property type="protein sequence ID" value="KAG8624352.1"/>
    <property type="molecule type" value="Genomic_DNA"/>
</dbReference>
<gene>
    <name evidence="3" type="ORF">KVT40_007419</name>
</gene>
<evidence type="ECO:0000256" key="2">
    <source>
        <dbReference type="SAM" id="SignalP"/>
    </source>
</evidence>
<protein>
    <submittedName>
        <fullName evidence="3">Uncharacterized protein</fullName>
    </submittedName>
</protein>
<organism evidence="3 4">
    <name type="scientific">Elsinoe batatas</name>
    <dbReference type="NCBI Taxonomy" id="2601811"/>
    <lineage>
        <taxon>Eukaryota</taxon>
        <taxon>Fungi</taxon>
        <taxon>Dikarya</taxon>
        <taxon>Ascomycota</taxon>
        <taxon>Pezizomycotina</taxon>
        <taxon>Dothideomycetes</taxon>
        <taxon>Dothideomycetidae</taxon>
        <taxon>Myriangiales</taxon>
        <taxon>Elsinoaceae</taxon>
        <taxon>Elsinoe</taxon>
    </lineage>
</organism>
<sequence>MKHTPILLALLGILSPTTLAKKKMEVEVQAFDHEDCRENVRPAIEHAVEGECHHHFITDHMGRAYGLRLFPYKTNKHEHNIYDDKRQCSLMLYENGDCSGDQHGTVELHDRSAYQTCLNDTLNSGGTFHVGVRAIRLHCGGRLDVGGGKTVTVSGGPSSEGPKTVTVSASSSSDGPKTVTVSASSSTAEQKTVTVSASEEPTTVTVYPSSSSSSSVSVSTVTMTPSSSMSRLTGDGEVTIWVTQTSSAA</sequence>
<feature type="compositionally biased region" description="Polar residues" evidence="1">
    <location>
        <begin position="165"/>
        <end position="175"/>
    </location>
</feature>